<keyword evidence="4" id="KW-0479">Metal-binding</keyword>
<dbReference type="OrthoDB" id="412874at2759"/>
<comment type="similarity">
    <text evidence="2">Belongs to the peptidase M35 family.</text>
</comment>
<dbReference type="Pfam" id="PF14521">
    <property type="entry name" value="Aspzincin_M35"/>
    <property type="match status" value="1"/>
</dbReference>
<dbReference type="SUPFAM" id="SSF55486">
    <property type="entry name" value="Metalloproteases ('zincins'), catalytic domain"/>
    <property type="match status" value="1"/>
</dbReference>
<dbReference type="InterPro" id="IPR024079">
    <property type="entry name" value="MetalloPept_cat_dom_sf"/>
</dbReference>
<gene>
    <name evidence="11" type="ORF">MAM_03357</name>
</gene>
<evidence type="ECO:0000256" key="9">
    <source>
        <dbReference type="SAM" id="SignalP"/>
    </source>
</evidence>
<evidence type="ECO:0000256" key="1">
    <source>
        <dbReference type="ARBA" id="ARBA00001947"/>
    </source>
</evidence>
<dbReference type="CDD" id="cd11008">
    <property type="entry name" value="M35_deuterolysin_like"/>
    <property type="match status" value="1"/>
</dbReference>
<dbReference type="Gene3D" id="3.40.390.10">
    <property type="entry name" value="Collagenase (Catalytic Domain)"/>
    <property type="match status" value="1"/>
</dbReference>
<keyword evidence="9" id="KW-0732">Signal</keyword>
<dbReference type="Proteomes" id="UP000030816">
    <property type="component" value="Unassembled WGS sequence"/>
</dbReference>
<accession>A0A0B2X1E0</accession>
<dbReference type="AlphaFoldDB" id="A0A0B2X1E0"/>
<feature type="domain" description="Lysine-specific metallo-endopeptidase" evidence="10">
    <location>
        <begin position="59"/>
        <end position="220"/>
    </location>
</feature>
<keyword evidence="5" id="KW-0378">Hydrolase</keyword>
<feature type="region of interest" description="Disordered" evidence="8">
    <location>
        <begin position="223"/>
        <end position="336"/>
    </location>
</feature>
<evidence type="ECO:0000256" key="2">
    <source>
        <dbReference type="ARBA" id="ARBA00010279"/>
    </source>
</evidence>
<keyword evidence="6" id="KW-0862">Zinc</keyword>
<feature type="chain" id="PRO_5002079881" evidence="9">
    <location>
        <begin position="18"/>
        <end position="355"/>
    </location>
</feature>
<comment type="cofactor">
    <cofactor evidence="1">
        <name>Zn(2+)</name>
        <dbReference type="ChEBI" id="CHEBI:29105"/>
    </cofactor>
</comment>
<dbReference type="HOGENOM" id="CLU_780937_0_0_1"/>
<dbReference type="GO" id="GO:0006508">
    <property type="term" value="P:proteolysis"/>
    <property type="evidence" value="ECO:0007669"/>
    <property type="project" value="UniProtKB-KW"/>
</dbReference>
<evidence type="ECO:0000313" key="11">
    <source>
        <dbReference type="EMBL" id="KHN98895.1"/>
    </source>
</evidence>
<proteinExistence type="inferred from homology"/>
<evidence type="ECO:0000313" key="12">
    <source>
        <dbReference type="Proteomes" id="UP000030816"/>
    </source>
</evidence>
<keyword evidence="12" id="KW-1185">Reference proteome</keyword>
<sequence>MKFIALFTAFSHATVTALYVGSQGSSSPDAAGRNLLDEAATLKKRAINECGYQRQEVSSNLESCGAKATKAADVISKGLTGRDKELFDQYFGGNDPSTVAENFRKIAAGCSQSNEVTIECRPNEECTLQDRPGQTFFATASKNRLGDGAFKSIRLCRGAFSMGRGGGCREKLSSLADLLVHEMSHATLATEDIAYDKSATTSLGPQQALQNADSYGLFSQDYSNGCSSTGRSGNPSGSGSQSQPGSNLRGPGSQPLPNGNLGGPGSQPPPDGNLLGPGSQSQPGSNLGGPGLQPLPNGNLGGPGLQPPPDGNLLGPGFQPQPVQPSPDGDLGGLDLQILGLDPAEISEAQVYTLA</sequence>
<feature type="compositionally biased region" description="Low complexity" evidence="8">
    <location>
        <begin position="227"/>
        <end position="259"/>
    </location>
</feature>
<keyword evidence="3 11" id="KW-0645">Protease</keyword>
<feature type="compositionally biased region" description="Low complexity" evidence="8">
    <location>
        <begin position="274"/>
        <end position="285"/>
    </location>
</feature>
<evidence type="ECO:0000259" key="10">
    <source>
        <dbReference type="SMART" id="SM01351"/>
    </source>
</evidence>
<dbReference type="InterPro" id="IPR050414">
    <property type="entry name" value="Fungal_M35_metalloproteases"/>
</dbReference>
<evidence type="ECO:0000256" key="6">
    <source>
        <dbReference type="ARBA" id="ARBA00022833"/>
    </source>
</evidence>
<evidence type="ECO:0000256" key="7">
    <source>
        <dbReference type="ARBA" id="ARBA00023049"/>
    </source>
</evidence>
<dbReference type="GeneID" id="63737812"/>
<dbReference type="PANTHER" id="PTHR37016:SF3">
    <property type="entry name" value="NEUTRAL PROTEASE 2-RELATED"/>
    <property type="match status" value="1"/>
</dbReference>
<dbReference type="GO" id="GO:0004222">
    <property type="term" value="F:metalloendopeptidase activity"/>
    <property type="evidence" value="ECO:0007669"/>
    <property type="project" value="InterPro"/>
</dbReference>
<organism evidence="11 12">
    <name type="scientific">Metarhizium album (strain ARSEF 1941)</name>
    <dbReference type="NCBI Taxonomy" id="1081103"/>
    <lineage>
        <taxon>Eukaryota</taxon>
        <taxon>Fungi</taxon>
        <taxon>Dikarya</taxon>
        <taxon>Ascomycota</taxon>
        <taxon>Pezizomycotina</taxon>
        <taxon>Sordariomycetes</taxon>
        <taxon>Hypocreomycetidae</taxon>
        <taxon>Hypocreales</taxon>
        <taxon>Clavicipitaceae</taxon>
        <taxon>Metarhizium</taxon>
    </lineage>
</organism>
<protein>
    <submittedName>
        <fullName evidence="11">Deuterolysin metalloprotease family protein</fullName>
    </submittedName>
</protein>
<evidence type="ECO:0000256" key="8">
    <source>
        <dbReference type="SAM" id="MobiDB-lite"/>
    </source>
</evidence>
<dbReference type="RefSeq" id="XP_040679961.1">
    <property type="nucleotide sequence ID" value="XM_040822156.1"/>
</dbReference>
<dbReference type="SMART" id="SM01351">
    <property type="entry name" value="Aspzincin_M35"/>
    <property type="match status" value="1"/>
</dbReference>
<dbReference type="InterPro" id="IPR029463">
    <property type="entry name" value="Lys_MEP"/>
</dbReference>
<keyword evidence="7 11" id="KW-0482">Metalloprotease</keyword>
<evidence type="ECO:0000256" key="3">
    <source>
        <dbReference type="ARBA" id="ARBA00022670"/>
    </source>
</evidence>
<dbReference type="GO" id="GO:0046872">
    <property type="term" value="F:metal ion binding"/>
    <property type="evidence" value="ECO:0007669"/>
    <property type="project" value="UniProtKB-KW"/>
</dbReference>
<dbReference type="EMBL" id="AZHE01000006">
    <property type="protein sequence ID" value="KHN98895.1"/>
    <property type="molecule type" value="Genomic_DNA"/>
</dbReference>
<feature type="signal peptide" evidence="9">
    <location>
        <begin position="1"/>
        <end position="17"/>
    </location>
</feature>
<evidence type="ECO:0000256" key="5">
    <source>
        <dbReference type="ARBA" id="ARBA00022801"/>
    </source>
</evidence>
<evidence type="ECO:0000256" key="4">
    <source>
        <dbReference type="ARBA" id="ARBA00022723"/>
    </source>
</evidence>
<name>A0A0B2X1E0_METAS</name>
<comment type="caution">
    <text evidence="11">The sequence shown here is derived from an EMBL/GenBank/DDBJ whole genome shotgun (WGS) entry which is preliminary data.</text>
</comment>
<reference evidence="11 12" key="1">
    <citation type="journal article" date="2014" name="Proc. Natl. Acad. Sci. U.S.A.">
        <title>Trajectory and genomic determinants of fungal-pathogen speciation and host adaptation.</title>
        <authorList>
            <person name="Hu X."/>
            <person name="Xiao G."/>
            <person name="Zheng P."/>
            <person name="Shang Y."/>
            <person name="Su Y."/>
            <person name="Zhang X."/>
            <person name="Liu X."/>
            <person name="Zhan S."/>
            <person name="St Leger R.J."/>
            <person name="Wang C."/>
        </authorList>
    </citation>
    <scope>NUCLEOTIDE SEQUENCE [LARGE SCALE GENOMIC DNA]</scope>
    <source>
        <strain evidence="11 12">ARSEF 1941</strain>
    </source>
</reference>
<dbReference type="PANTHER" id="PTHR37016">
    <property type="match status" value="1"/>
</dbReference>